<feature type="region of interest" description="Disordered" evidence="1">
    <location>
        <begin position="197"/>
        <end position="237"/>
    </location>
</feature>
<evidence type="ECO:0000256" key="1">
    <source>
        <dbReference type="SAM" id="MobiDB-lite"/>
    </source>
</evidence>
<reference evidence="2" key="1">
    <citation type="submission" date="2023-11" db="EMBL/GenBank/DDBJ databases">
        <title>Genome assemblies of two species of porcelain crab, Petrolisthes cinctipes and Petrolisthes manimaculis (Anomura: Porcellanidae).</title>
        <authorList>
            <person name="Angst P."/>
        </authorList>
    </citation>
    <scope>NUCLEOTIDE SEQUENCE</scope>
    <source>
        <strain evidence="2">PB745_02</strain>
        <tissue evidence="2">Gill</tissue>
    </source>
</reference>
<comment type="caution">
    <text evidence="2">The sequence shown here is derived from an EMBL/GenBank/DDBJ whole genome shotgun (WGS) entry which is preliminary data.</text>
</comment>
<keyword evidence="3" id="KW-1185">Reference proteome</keyword>
<dbReference type="Proteomes" id="UP001292094">
    <property type="component" value="Unassembled WGS sequence"/>
</dbReference>
<proteinExistence type="predicted"/>
<gene>
    <name evidence="2" type="ORF">Pmani_004017</name>
</gene>
<name>A0AAE1QHQ4_9EUCA</name>
<accession>A0AAE1QHQ4</accession>
<dbReference type="EMBL" id="JAWZYT010000281">
    <property type="protein sequence ID" value="KAK4325422.1"/>
    <property type="molecule type" value="Genomic_DNA"/>
</dbReference>
<evidence type="ECO:0000313" key="2">
    <source>
        <dbReference type="EMBL" id="KAK4325422.1"/>
    </source>
</evidence>
<evidence type="ECO:0000313" key="3">
    <source>
        <dbReference type="Proteomes" id="UP001292094"/>
    </source>
</evidence>
<sequence>MSRAIDVAVSRTRSQDMATSRTVAGQLFNDIKDTLANAAPLPYHPPWATQGNLYTLHSVCELFEYYLYLQMLKPVEYRAAKLVERKCGEHFVSVTGRIEAKMIPHVIPYAISLPSEGATAQPQMVAAAVSNTGIQPVPKQHATKGYYKATQEIKEMDIPGRGVSSMRIAKFRPSPRVTHECWERLSRARGCVVAGLGRGVGSRGQNQGNQGGHTRGKSGEAEGGDGEQRIGRLSRSH</sequence>
<organism evidence="2 3">
    <name type="scientific">Petrolisthes manimaculis</name>
    <dbReference type="NCBI Taxonomy" id="1843537"/>
    <lineage>
        <taxon>Eukaryota</taxon>
        <taxon>Metazoa</taxon>
        <taxon>Ecdysozoa</taxon>
        <taxon>Arthropoda</taxon>
        <taxon>Crustacea</taxon>
        <taxon>Multicrustacea</taxon>
        <taxon>Malacostraca</taxon>
        <taxon>Eumalacostraca</taxon>
        <taxon>Eucarida</taxon>
        <taxon>Decapoda</taxon>
        <taxon>Pleocyemata</taxon>
        <taxon>Anomura</taxon>
        <taxon>Galatheoidea</taxon>
        <taxon>Porcellanidae</taxon>
        <taxon>Petrolisthes</taxon>
    </lineage>
</organism>
<dbReference type="AlphaFoldDB" id="A0AAE1QHQ4"/>
<protein>
    <submittedName>
        <fullName evidence="2">Uncharacterized protein</fullName>
    </submittedName>
</protein>